<keyword evidence="2" id="KW-0489">Methyltransferase</keyword>
<dbReference type="InterPro" id="IPR041698">
    <property type="entry name" value="Methyltransf_25"/>
</dbReference>
<evidence type="ECO:0000313" key="2">
    <source>
        <dbReference type="EMBL" id="VFQ45652.1"/>
    </source>
</evidence>
<dbReference type="GO" id="GO:0032259">
    <property type="term" value="P:methylation"/>
    <property type="evidence" value="ECO:0007669"/>
    <property type="project" value="UniProtKB-KW"/>
</dbReference>
<sequence length="275" mass="30599">MTAIKSKTPREYWDEKAGFFASDERRQQHRRMTDLYETSCWRYIEPVLPPKEGSLILEAGCGTGRWVYHLAPMGYRMELLDFSAEMIQHAETHVTRQGLGGLVLGYHVRDLCDMSALPDNGYDLVLALGMPLSLCSDPVKAAGEMFRIVRPGGHVVCDAMNRHRTALDMARKKNMTQMFNALNTGRVVADSGLTHHCFSPDELVSLFADEGFDACRTAAITPFFDVPPSREQVAILDDDTLFNQVSNIFQAVSEDPGVMAVSSRLLIVGQKQGPV</sequence>
<dbReference type="RefSeq" id="WP_180142488.1">
    <property type="nucleotide sequence ID" value="NZ_CAADHO010000006.1"/>
</dbReference>
<dbReference type="InterPro" id="IPR029063">
    <property type="entry name" value="SAM-dependent_MTases_sf"/>
</dbReference>
<organism evidence="2 3">
    <name type="scientific">Desulfoluna butyratoxydans</name>
    <dbReference type="NCBI Taxonomy" id="231438"/>
    <lineage>
        <taxon>Bacteria</taxon>
        <taxon>Pseudomonadati</taxon>
        <taxon>Thermodesulfobacteriota</taxon>
        <taxon>Desulfobacteria</taxon>
        <taxon>Desulfobacterales</taxon>
        <taxon>Desulfolunaceae</taxon>
        <taxon>Desulfoluna</taxon>
    </lineage>
</organism>
<dbReference type="Pfam" id="PF13649">
    <property type="entry name" value="Methyltransf_25"/>
    <property type="match status" value="1"/>
</dbReference>
<gene>
    <name evidence="2" type="ORF">MSL71_33130</name>
</gene>
<keyword evidence="3" id="KW-1185">Reference proteome</keyword>
<dbReference type="PANTHER" id="PTHR43591">
    <property type="entry name" value="METHYLTRANSFERASE"/>
    <property type="match status" value="1"/>
</dbReference>
<evidence type="ECO:0000313" key="3">
    <source>
        <dbReference type="Proteomes" id="UP000507962"/>
    </source>
</evidence>
<reference evidence="2 3" key="1">
    <citation type="submission" date="2019-03" db="EMBL/GenBank/DDBJ databases">
        <authorList>
            <person name="Nijsse B."/>
        </authorList>
    </citation>
    <scope>NUCLEOTIDE SEQUENCE [LARGE SCALE GENOMIC DNA]</scope>
    <source>
        <strain evidence="2">Desulfoluna butyratoxydans MSL71</strain>
    </source>
</reference>
<dbReference type="GO" id="GO:0008168">
    <property type="term" value="F:methyltransferase activity"/>
    <property type="evidence" value="ECO:0007669"/>
    <property type="project" value="UniProtKB-KW"/>
</dbReference>
<dbReference type="EMBL" id="CAADHO010000006">
    <property type="protein sequence ID" value="VFQ45652.1"/>
    <property type="molecule type" value="Genomic_DNA"/>
</dbReference>
<dbReference type="Gene3D" id="3.40.50.150">
    <property type="entry name" value="Vaccinia Virus protein VP39"/>
    <property type="match status" value="1"/>
</dbReference>
<evidence type="ECO:0000259" key="1">
    <source>
        <dbReference type="Pfam" id="PF13649"/>
    </source>
</evidence>
<dbReference type="SUPFAM" id="SSF53335">
    <property type="entry name" value="S-adenosyl-L-methionine-dependent methyltransferases"/>
    <property type="match status" value="1"/>
</dbReference>
<dbReference type="PANTHER" id="PTHR43591:SF108">
    <property type="entry name" value="S-ADENOSYL-L-METHIONINE-DEPENDENT METHYLTRANSFERASE"/>
    <property type="match status" value="1"/>
</dbReference>
<dbReference type="Proteomes" id="UP000507962">
    <property type="component" value="Unassembled WGS sequence"/>
</dbReference>
<name>A0A4U8YUR6_9BACT</name>
<dbReference type="CDD" id="cd02440">
    <property type="entry name" value="AdoMet_MTases"/>
    <property type="match status" value="1"/>
</dbReference>
<proteinExistence type="predicted"/>
<dbReference type="AlphaFoldDB" id="A0A4U8YUR6"/>
<feature type="domain" description="Methyltransferase" evidence="1">
    <location>
        <begin position="56"/>
        <end position="153"/>
    </location>
</feature>
<protein>
    <submittedName>
        <fullName evidence="2">S-adenosyl-l-methionine-dependent methyltransferase</fullName>
    </submittedName>
</protein>
<accession>A0A4U8YUR6</accession>
<keyword evidence="2" id="KW-0808">Transferase</keyword>